<dbReference type="AlphaFoldDB" id="E1IIH5"/>
<dbReference type="EMBL" id="ADVR01000133">
    <property type="protein sequence ID" value="EFO79050.1"/>
    <property type="molecule type" value="Genomic_DNA"/>
</dbReference>
<feature type="domain" description="Alpha-D-phosphohexomutase alpha/beta/alpha" evidence="8">
    <location>
        <begin position="151"/>
        <end position="252"/>
    </location>
</feature>
<keyword evidence="10" id="KW-1185">Reference proteome</keyword>
<dbReference type="GO" id="GO:0016868">
    <property type="term" value="F:intramolecular phosphotransferase activity"/>
    <property type="evidence" value="ECO:0007669"/>
    <property type="project" value="InterPro"/>
</dbReference>
<name>E1IIH5_9CHLR</name>
<dbReference type="STRING" id="765420.OSCT_3126"/>
<feature type="domain" description="Alpha-D-phosphohexomutase alpha/beta/alpha" evidence="7">
    <location>
        <begin position="18"/>
        <end position="113"/>
    </location>
</feature>
<keyword evidence="3" id="KW-0597">Phosphoprotein</keyword>
<evidence type="ECO:0000256" key="1">
    <source>
        <dbReference type="ARBA" id="ARBA00001946"/>
    </source>
</evidence>
<organism evidence="9 10">
    <name type="scientific">Oscillochloris trichoides DG-6</name>
    <dbReference type="NCBI Taxonomy" id="765420"/>
    <lineage>
        <taxon>Bacteria</taxon>
        <taxon>Bacillati</taxon>
        <taxon>Chloroflexota</taxon>
        <taxon>Chloroflexia</taxon>
        <taxon>Chloroflexales</taxon>
        <taxon>Chloroflexineae</taxon>
        <taxon>Oscillochloridaceae</taxon>
        <taxon>Oscillochloris</taxon>
    </lineage>
</organism>
<dbReference type="Pfam" id="PF02879">
    <property type="entry name" value="PGM_PMM_II"/>
    <property type="match status" value="1"/>
</dbReference>
<evidence type="ECO:0000256" key="2">
    <source>
        <dbReference type="ARBA" id="ARBA00010231"/>
    </source>
</evidence>
<dbReference type="Proteomes" id="UP000054010">
    <property type="component" value="Unassembled WGS sequence"/>
</dbReference>
<dbReference type="eggNOG" id="COG1109">
    <property type="taxonomic scope" value="Bacteria"/>
</dbReference>
<dbReference type="HOGENOM" id="CLU_747400_0_0_0"/>
<comment type="similarity">
    <text evidence="2">Belongs to the phosphohexose mutase family.</text>
</comment>
<dbReference type="PANTHER" id="PTHR43771:SF2">
    <property type="entry name" value="PHOSPHOMANNOMUTASE_PHOSPHOGLUCOMUTASE"/>
    <property type="match status" value="1"/>
</dbReference>
<accession>E1IIH5</accession>
<evidence type="ECO:0000256" key="6">
    <source>
        <dbReference type="ARBA" id="ARBA00023235"/>
    </source>
</evidence>
<evidence type="ECO:0000259" key="7">
    <source>
        <dbReference type="Pfam" id="PF02878"/>
    </source>
</evidence>
<evidence type="ECO:0000259" key="8">
    <source>
        <dbReference type="Pfam" id="PF02879"/>
    </source>
</evidence>
<comment type="cofactor">
    <cofactor evidence="1">
        <name>Mg(2+)</name>
        <dbReference type="ChEBI" id="CHEBI:18420"/>
    </cofactor>
</comment>
<protein>
    <submittedName>
        <fullName evidence="9">Phosphoglucomutase/phosphomannomutase alpha/beta/alpha domain II</fullName>
    </submittedName>
</protein>
<dbReference type="InterPro" id="IPR005844">
    <property type="entry name" value="A-D-PHexomutase_a/b/a-I"/>
</dbReference>
<evidence type="ECO:0000313" key="10">
    <source>
        <dbReference type="Proteomes" id="UP000054010"/>
    </source>
</evidence>
<dbReference type="GO" id="GO:0005975">
    <property type="term" value="P:carbohydrate metabolic process"/>
    <property type="evidence" value="ECO:0007669"/>
    <property type="project" value="InterPro"/>
</dbReference>
<keyword evidence="6" id="KW-0413">Isomerase</keyword>
<dbReference type="Gene3D" id="3.40.120.10">
    <property type="entry name" value="Alpha-D-Glucose-1,6-Bisphosphate, subunit A, domain 3"/>
    <property type="match status" value="3"/>
</dbReference>
<reference evidence="9 10" key="1">
    <citation type="journal article" date="2011" name="J. Bacteriol.">
        <title>Draft genome sequence of the anoxygenic filamentous phototrophic bacterium Oscillochloris trichoides subsp. DG-6.</title>
        <authorList>
            <person name="Kuznetsov B.B."/>
            <person name="Ivanovsky R.N."/>
            <person name="Keppen O.I."/>
            <person name="Sukhacheva M.V."/>
            <person name="Bumazhkin B.K."/>
            <person name="Patutina E.O."/>
            <person name="Beletsky A.V."/>
            <person name="Mardanov A.V."/>
            <person name="Baslerov R.V."/>
            <person name="Panteleeva A.N."/>
            <person name="Kolganova T.V."/>
            <person name="Ravin N.V."/>
            <person name="Skryabin K.G."/>
        </authorList>
    </citation>
    <scope>NUCLEOTIDE SEQUENCE [LARGE SCALE GENOMIC DNA]</scope>
    <source>
        <strain evidence="9 10">DG-6</strain>
    </source>
</reference>
<evidence type="ECO:0000313" key="9">
    <source>
        <dbReference type="EMBL" id="EFO79050.1"/>
    </source>
</evidence>
<dbReference type="GO" id="GO:0046872">
    <property type="term" value="F:metal ion binding"/>
    <property type="evidence" value="ECO:0007669"/>
    <property type="project" value="UniProtKB-KW"/>
</dbReference>
<comment type="caution">
    <text evidence="9">The sequence shown here is derived from an EMBL/GenBank/DDBJ whole genome shotgun (WGS) entry which is preliminary data.</text>
</comment>
<dbReference type="OrthoDB" id="9806956at2"/>
<dbReference type="SUPFAM" id="SSF53738">
    <property type="entry name" value="Phosphoglucomutase, first 3 domains"/>
    <property type="match status" value="2"/>
</dbReference>
<evidence type="ECO:0000256" key="4">
    <source>
        <dbReference type="ARBA" id="ARBA00022723"/>
    </source>
</evidence>
<dbReference type="Pfam" id="PF02878">
    <property type="entry name" value="PGM_PMM_I"/>
    <property type="match status" value="1"/>
</dbReference>
<dbReference type="InterPro" id="IPR005845">
    <property type="entry name" value="A-D-PHexomutase_a/b/a-II"/>
</dbReference>
<evidence type="ECO:0000256" key="3">
    <source>
        <dbReference type="ARBA" id="ARBA00022553"/>
    </source>
</evidence>
<dbReference type="InterPro" id="IPR016055">
    <property type="entry name" value="A-D-PHexomutase_a/b/a-I/II/III"/>
</dbReference>
<sequence length="377" mass="40742">MSPRYRSLNYTWEAVYAADFTLDHVRRRGAMIAAGVVARGWSCLVAYDTRFMGNLFARALYADLLARGVQARLAACPTPLPAVYAALERKLADCALVVTARKRPYYYNGLVLIAPPPGMTLGVPDEQPQSSFPPLIDPAPLPPDLPDLRAEYLESLRGVVDLDLIRRVSMTIFVDPMNGTTAGGFTALLGDGGQTRAIEINREPDPHFAKVTPHPAESGLLRLKKLVRESDSHLGLAISADGTALAVIDKSGEQVNLTEVALLLSSYLVRQHRHKGLVLLPPPASDTAFNAARLAAWEEATGIKLELTLDTDARIAELLAQDRPGLLLGLNRDGEISIGRVAAYPDALLAGLLVTEMVARSGGSLRALLDAQRDQLK</sequence>
<keyword evidence="5" id="KW-0460">Magnesium</keyword>
<proteinExistence type="inferred from homology"/>
<dbReference type="PANTHER" id="PTHR43771">
    <property type="entry name" value="PHOSPHOMANNOMUTASE"/>
    <property type="match status" value="1"/>
</dbReference>
<evidence type="ECO:0000256" key="5">
    <source>
        <dbReference type="ARBA" id="ARBA00022842"/>
    </source>
</evidence>
<gene>
    <name evidence="9" type="ORF">OSCT_3126</name>
</gene>
<keyword evidence="4" id="KW-0479">Metal-binding</keyword>